<dbReference type="GO" id="GO:0004672">
    <property type="term" value="F:protein kinase activity"/>
    <property type="evidence" value="ECO:0007669"/>
    <property type="project" value="InterPro"/>
</dbReference>
<dbReference type="PROSITE" id="PS50011">
    <property type="entry name" value="PROTEIN_KINASE_DOM"/>
    <property type="match status" value="1"/>
</dbReference>
<evidence type="ECO:0000256" key="3">
    <source>
        <dbReference type="ARBA" id="ARBA00022786"/>
    </source>
</evidence>
<dbReference type="SUPFAM" id="SSF56112">
    <property type="entry name" value="Protein kinase-like (PK-like)"/>
    <property type="match status" value="1"/>
</dbReference>
<keyword evidence="3" id="KW-0833">Ubl conjugation pathway</keyword>
<dbReference type="PANTHER" id="PTHR45647:SF100">
    <property type="entry name" value="U-BOX DOMAIN-CONTAINING PROTEIN 33"/>
    <property type="match status" value="1"/>
</dbReference>
<sequence>MDSIEKGIVELISQGIRKLVMGAAADKHFSKRMMDLKSKKAIYVCLQAPVSCQIQFICKGLLIHTREAGILDGAGVEVRPSQNYKTGPSNSVRSQSVGQHIGVGTTSSGQVSFCGERIASVGSGTDVSSLDDIEELSTPRRSVAEGSSDEWIESSIRYPPGLDYSTSSSSRAVDIARISSVRSEGSENGLGLSTLPQSKENDTLYAQLEKAMAEAENARREVFQEADRRGKAEKDAVEAMHRDQKSSLESQIAESHEMINGLELRIVSAVELFQTYKKERDEFLVERDNALKEAEEPKKKSRRVAIKVLQHHNFQDPSRFQSEVDTLNNLRHPNLVTLIGYCQEVQALIYEYVPYGSLEDRLSCKDNTPPLSWQIQVRIATELCSALIFLHSCKPCTILHGDLTTAKVLLDANFVSKLCDHGNCSLRSHYQSSNNNITQFWRTEPKGSNFAYLDPEFLSTGELTLKSDAYSFGITLLQLLTGKPPWGITKEVQYALDAGKLQDLLDPLAGKLQDLLDPLAGDWPFVLDEELAHLALRCCEMYQKNWPDLGLDVWPVLEPMRALYGDPSLLQLSSKEHSEPPSYFLCPISQPLDLTPLGLRSRFSLLYSLSLTSSTAGELGLCSALLSVSALRVSLLCSR</sequence>
<accession>A0A2N9FI31</accession>
<reference evidence="6" key="1">
    <citation type="submission" date="2018-02" db="EMBL/GenBank/DDBJ databases">
        <authorList>
            <person name="Cohen D.B."/>
            <person name="Kent A.D."/>
        </authorList>
    </citation>
    <scope>NUCLEOTIDE SEQUENCE</scope>
</reference>
<keyword evidence="4" id="KW-0175">Coiled coil</keyword>
<name>A0A2N9FI31_FAGSY</name>
<dbReference type="EC" id="2.3.2.27" evidence="2"/>
<feature type="coiled-coil region" evidence="4">
    <location>
        <begin position="201"/>
        <end position="228"/>
    </location>
</feature>
<protein>
    <recommendedName>
        <fullName evidence="2">RING-type E3 ubiquitin transferase</fullName>
        <ecNumber evidence="2">2.3.2.27</ecNumber>
    </recommendedName>
</protein>
<evidence type="ECO:0000256" key="1">
    <source>
        <dbReference type="ARBA" id="ARBA00000900"/>
    </source>
</evidence>
<gene>
    <name evidence="6" type="ORF">FSB_LOCUS14720</name>
</gene>
<dbReference type="Gene3D" id="1.10.510.10">
    <property type="entry name" value="Transferase(Phosphotransferase) domain 1"/>
    <property type="match status" value="1"/>
</dbReference>
<dbReference type="PANTHER" id="PTHR45647">
    <property type="entry name" value="OS02G0152300 PROTEIN"/>
    <property type="match status" value="1"/>
</dbReference>
<dbReference type="GO" id="GO:0005524">
    <property type="term" value="F:ATP binding"/>
    <property type="evidence" value="ECO:0007669"/>
    <property type="project" value="InterPro"/>
</dbReference>
<evidence type="ECO:0000256" key="2">
    <source>
        <dbReference type="ARBA" id="ARBA00012483"/>
    </source>
</evidence>
<evidence type="ECO:0000259" key="5">
    <source>
        <dbReference type="PROSITE" id="PS50011"/>
    </source>
</evidence>
<dbReference type="GO" id="GO:0061630">
    <property type="term" value="F:ubiquitin protein ligase activity"/>
    <property type="evidence" value="ECO:0007669"/>
    <property type="project" value="UniProtKB-EC"/>
</dbReference>
<dbReference type="Pfam" id="PF07714">
    <property type="entry name" value="PK_Tyr_Ser-Thr"/>
    <property type="match status" value="1"/>
</dbReference>
<evidence type="ECO:0000256" key="4">
    <source>
        <dbReference type="SAM" id="Coils"/>
    </source>
</evidence>
<dbReference type="InterPro" id="IPR001245">
    <property type="entry name" value="Ser-Thr/Tyr_kinase_cat_dom"/>
</dbReference>
<dbReference type="AlphaFoldDB" id="A0A2N9FI31"/>
<dbReference type="EMBL" id="OIVN01000879">
    <property type="protein sequence ID" value="SPC86838.1"/>
    <property type="molecule type" value="Genomic_DNA"/>
</dbReference>
<comment type="catalytic activity">
    <reaction evidence="1">
        <text>S-ubiquitinyl-[E2 ubiquitin-conjugating enzyme]-L-cysteine + [acceptor protein]-L-lysine = [E2 ubiquitin-conjugating enzyme]-L-cysteine + N(6)-ubiquitinyl-[acceptor protein]-L-lysine.</text>
        <dbReference type="EC" id="2.3.2.27"/>
    </reaction>
</comment>
<dbReference type="InterPro" id="IPR051348">
    <property type="entry name" value="U-box_ubiquitin_ligases"/>
</dbReference>
<feature type="domain" description="Protein kinase" evidence="5">
    <location>
        <begin position="223"/>
        <end position="536"/>
    </location>
</feature>
<dbReference type="InterPro" id="IPR011009">
    <property type="entry name" value="Kinase-like_dom_sf"/>
</dbReference>
<evidence type="ECO:0000313" key="6">
    <source>
        <dbReference type="EMBL" id="SPC86838.1"/>
    </source>
</evidence>
<dbReference type="InterPro" id="IPR000719">
    <property type="entry name" value="Prot_kinase_dom"/>
</dbReference>
<proteinExistence type="predicted"/>
<organism evidence="6">
    <name type="scientific">Fagus sylvatica</name>
    <name type="common">Beechnut</name>
    <dbReference type="NCBI Taxonomy" id="28930"/>
    <lineage>
        <taxon>Eukaryota</taxon>
        <taxon>Viridiplantae</taxon>
        <taxon>Streptophyta</taxon>
        <taxon>Embryophyta</taxon>
        <taxon>Tracheophyta</taxon>
        <taxon>Spermatophyta</taxon>
        <taxon>Magnoliopsida</taxon>
        <taxon>eudicotyledons</taxon>
        <taxon>Gunneridae</taxon>
        <taxon>Pentapetalae</taxon>
        <taxon>rosids</taxon>
        <taxon>fabids</taxon>
        <taxon>Fagales</taxon>
        <taxon>Fagaceae</taxon>
        <taxon>Fagus</taxon>
    </lineage>
</organism>